<organism evidence="2 3">
    <name type="scientific">Deinococcus budaensis</name>
    <dbReference type="NCBI Taxonomy" id="1665626"/>
    <lineage>
        <taxon>Bacteria</taxon>
        <taxon>Thermotogati</taxon>
        <taxon>Deinococcota</taxon>
        <taxon>Deinococci</taxon>
        <taxon>Deinococcales</taxon>
        <taxon>Deinococcaceae</taxon>
        <taxon>Deinococcus</taxon>
    </lineage>
</organism>
<feature type="transmembrane region" description="Helical" evidence="1">
    <location>
        <begin position="32"/>
        <end position="51"/>
    </location>
</feature>
<keyword evidence="1" id="KW-0472">Membrane</keyword>
<evidence type="ECO:0000313" key="2">
    <source>
        <dbReference type="EMBL" id="MBB5235844.1"/>
    </source>
</evidence>
<reference evidence="2 3" key="1">
    <citation type="submission" date="2020-08" db="EMBL/GenBank/DDBJ databases">
        <title>Genomic Encyclopedia of Type Strains, Phase IV (KMG-IV): sequencing the most valuable type-strain genomes for metagenomic binning, comparative biology and taxonomic classification.</title>
        <authorList>
            <person name="Goeker M."/>
        </authorList>
    </citation>
    <scope>NUCLEOTIDE SEQUENCE [LARGE SCALE GENOMIC DNA]</scope>
    <source>
        <strain evidence="2 3">DSM 101791</strain>
    </source>
</reference>
<accession>A0A7W8GIB1</accession>
<evidence type="ECO:0008006" key="4">
    <source>
        <dbReference type="Google" id="ProtNLM"/>
    </source>
</evidence>
<keyword evidence="1" id="KW-0812">Transmembrane</keyword>
<evidence type="ECO:0000256" key="1">
    <source>
        <dbReference type="SAM" id="Phobius"/>
    </source>
</evidence>
<gene>
    <name evidence="2" type="ORF">HNQ09_003308</name>
</gene>
<dbReference type="RefSeq" id="WP_184031420.1">
    <property type="nucleotide sequence ID" value="NZ_JACHFN010000016.1"/>
</dbReference>
<protein>
    <recommendedName>
        <fullName evidence="4">DUF4175 domain-containing protein</fullName>
    </recommendedName>
</protein>
<proteinExistence type="predicted"/>
<feature type="transmembrane region" description="Helical" evidence="1">
    <location>
        <begin position="57"/>
        <end position="75"/>
    </location>
</feature>
<name>A0A7W8GIB1_9DEIO</name>
<keyword evidence="1" id="KW-1133">Transmembrane helix</keyword>
<keyword evidence="3" id="KW-1185">Reference proteome</keyword>
<dbReference type="Proteomes" id="UP000525389">
    <property type="component" value="Unassembled WGS sequence"/>
</dbReference>
<comment type="caution">
    <text evidence="2">The sequence shown here is derived from an EMBL/GenBank/DDBJ whole genome shotgun (WGS) entry which is preliminary data.</text>
</comment>
<sequence length="77" mass="8563">MKPDLWRPLLGMLGLAIGFGVYPLIGRLPEPWPPVVVGLLFLALGAAAWVYAQGERWIQVLGLLLALYGLARMLFFR</sequence>
<dbReference type="AlphaFoldDB" id="A0A7W8GIB1"/>
<feature type="transmembrane region" description="Helical" evidence="1">
    <location>
        <begin position="6"/>
        <end position="25"/>
    </location>
</feature>
<evidence type="ECO:0000313" key="3">
    <source>
        <dbReference type="Proteomes" id="UP000525389"/>
    </source>
</evidence>
<dbReference type="EMBL" id="JACHFN010000016">
    <property type="protein sequence ID" value="MBB5235844.1"/>
    <property type="molecule type" value="Genomic_DNA"/>
</dbReference>